<dbReference type="InterPro" id="IPR017853">
    <property type="entry name" value="GH"/>
</dbReference>
<dbReference type="GO" id="GO:0005975">
    <property type="term" value="P:carbohydrate metabolic process"/>
    <property type="evidence" value="ECO:0007669"/>
    <property type="project" value="InterPro"/>
</dbReference>
<dbReference type="EMBL" id="SDMR01000024">
    <property type="protein sequence ID" value="TBT92088.1"/>
    <property type="molecule type" value="Genomic_DNA"/>
</dbReference>
<dbReference type="InterPro" id="IPR036962">
    <property type="entry name" value="Glyco_hydro_3_N_sf"/>
</dbReference>
<accession>A0A4Q9KHP6</accession>
<protein>
    <recommendedName>
        <fullName evidence="3">Glycoside hydrolase family 3 N-terminal domain-containing protein</fullName>
    </recommendedName>
</protein>
<organism evidence="4 5">
    <name type="scientific">Propioniciclava tarda</name>
    <dbReference type="NCBI Taxonomy" id="433330"/>
    <lineage>
        <taxon>Bacteria</taxon>
        <taxon>Bacillati</taxon>
        <taxon>Actinomycetota</taxon>
        <taxon>Actinomycetes</taxon>
        <taxon>Propionibacteriales</taxon>
        <taxon>Propionibacteriaceae</taxon>
        <taxon>Propioniciclava</taxon>
    </lineage>
</organism>
<proteinExistence type="predicted"/>
<feature type="region of interest" description="Disordered" evidence="2">
    <location>
        <begin position="1"/>
        <end position="25"/>
    </location>
</feature>
<sequence length="99" mass="10575">MAEELPFGVPVNTSSDPRNGAAETTAEFKSTSLAISRWPEGLGMAALFDPDACRTYASIISREYRALGITTALGPQADLGTDPRWLRLEDQDGDGSELG</sequence>
<dbReference type="Gene3D" id="3.20.20.300">
    <property type="entry name" value="Glycoside hydrolase, family 3, N-terminal domain"/>
    <property type="match status" value="1"/>
</dbReference>
<evidence type="ECO:0000256" key="2">
    <source>
        <dbReference type="SAM" id="MobiDB-lite"/>
    </source>
</evidence>
<keyword evidence="5" id="KW-1185">Reference proteome</keyword>
<dbReference type="AlphaFoldDB" id="A0A4Q9KHP6"/>
<comment type="caution">
    <text evidence="4">The sequence shown here is derived from an EMBL/GenBank/DDBJ whole genome shotgun (WGS) entry which is preliminary data.</text>
</comment>
<evidence type="ECO:0000259" key="3">
    <source>
        <dbReference type="Pfam" id="PF00933"/>
    </source>
</evidence>
<feature type="domain" description="Glycoside hydrolase family 3 N-terminal" evidence="3">
    <location>
        <begin position="36"/>
        <end position="86"/>
    </location>
</feature>
<evidence type="ECO:0000313" key="5">
    <source>
        <dbReference type="Proteomes" id="UP000291933"/>
    </source>
</evidence>
<reference evidence="4 5" key="1">
    <citation type="submission" date="2019-01" db="EMBL/GenBank/DDBJ databases">
        <title>Lactibacter flavus gen. nov., sp. nov., a novel bacterium of the family Propionibacteriaceae isolated from raw milk and dairy products.</title>
        <authorList>
            <person name="Huptas C."/>
            <person name="Wenning M."/>
            <person name="Breitenwieser F."/>
            <person name="Doll E."/>
            <person name="Von Neubeck M."/>
            <person name="Busse H.-J."/>
            <person name="Scherer S."/>
        </authorList>
    </citation>
    <scope>NUCLEOTIDE SEQUENCE [LARGE SCALE GENOMIC DNA]</scope>
    <source>
        <strain evidence="4 5">DSM 22130</strain>
    </source>
</reference>
<dbReference type="GO" id="GO:0004553">
    <property type="term" value="F:hydrolase activity, hydrolyzing O-glycosyl compounds"/>
    <property type="evidence" value="ECO:0007669"/>
    <property type="project" value="InterPro"/>
</dbReference>
<name>A0A4Q9KHP6_PROTD</name>
<feature type="region of interest" description="Disordered" evidence="2">
    <location>
        <begin position="74"/>
        <end position="99"/>
    </location>
</feature>
<dbReference type="Proteomes" id="UP000291933">
    <property type="component" value="Unassembled WGS sequence"/>
</dbReference>
<dbReference type="OrthoDB" id="9805821at2"/>
<gene>
    <name evidence="4" type="ORF">ET996_13585</name>
</gene>
<dbReference type="Pfam" id="PF00933">
    <property type="entry name" value="Glyco_hydro_3"/>
    <property type="match status" value="1"/>
</dbReference>
<evidence type="ECO:0000256" key="1">
    <source>
        <dbReference type="ARBA" id="ARBA00022801"/>
    </source>
</evidence>
<dbReference type="InterPro" id="IPR001764">
    <property type="entry name" value="Glyco_hydro_3_N"/>
</dbReference>
<keyword evidence="1" id="KW-0378">Hydrolase</keyword>
<dbReference type="SUPFAM" id="SSF51445">
    <property type="entry name" value="(Trans)glycosidases"/>
    <property type="match status" value="1"/>
</dbReference>
<evidence type="ECO:0000313" key="4">
    <source>
        <dbReference type="EMBL" id="TBT92088.1"/>
    </source>
</evidence>